<comment type="pathway">
    <text evidence="3">Carbohydrate degradation; glycolysis; D-glyceraldehyde 3-phosphate from glycerone phosphate: step 1/1.</text>
</comment>
<dbReference type="Pfam" id="PF00121">
    <property type="entry name" value="TIM"/>
    <property type="match status" value="1"/>
</dbReference>
<dbReference type="GO" id="GO:0006094">
    <property type="term" value="P:gluconeogenesis"/>
    <property type="evidence" value="ECO:0007669"/>
    <property type="project" value="UniProtKB-UniPathway"/>
</dbReference>
<proteinExistence type="inferred from homology"/>
<dbReference type="InterPro" id="IPR013785">
    <property type="entry name" value="Aldolase_TIM"/>
</dbReference>
<comment type="pathway">
    <text evidence="3">Carbohydrate biosynthesis; gluconeogenesis.</text>
</comment>
<reference evidence="4 5" key="1">
    <citation type="journal article" date="2016" name="Nat. Commun.">
        <title>Thousands of microbial genomes shed light on interconnected biogeochemical processes in an aquifer system.</title>
        <authorList>
            <person name="Anantharaman K."/>
            <person name="Brown C.T."/>
            <person name="Hug L.A."/>
            <person name="Sharon I."/>
            <person name="Castelle C.J."/>
            <person name="Probst A.J."/>
            <person name="Thomas B.C."/>
            <person name="Singh A."/>
            <person name="Wilkins M.J."/>
            <person name="Karaoz U."/>
            <person name="Brodie E.L."/>
            <person name="Williams K.H."/>
            <person name="Hubbard S.S."/>
            <person name="Banfield J.F."/>
        </authorList>
    </citation>
    <scope>NUCLEOTIDE SEQUENCE [LARGE SCALE GENOMIC DNA]</scope>
</reference>
<comment type="catalytic activity">
    <reaction evidence="3">
        <text>D-glyceraldehyde 3-phosphate = dihydroxyacetone phosphate</text>
        <dbReference type="Rhea" id="RHEA:18585"/>
        <dbReference type="ChEBI" id="CHEBI:57642"/>
        <dbReference type="ChEBI" id="CHEBI:59776"/>
        <dbReference type="EC" id="5.3.1.1"/>
    </reaction>
</comment>
<dbReference type="InterPro" id="IPR035990">
    <property type="entry name" value="TIM_sf"/>
</dbReference>
<comment type="subcellular location">
    <subcellularLocation>
        <location evidence="3">Cytoplasm</location>
    </subcellularLocation>
</comment>
<dbReference type="InterPro" id="IPR000652">
    <property type="entry name" value="Triosephosphate_isomerase"/>
</dbReference>
<keyword evidence="3" id="KW-0963">Cytoplasm</keyword>
<keyword evidence="2 3" id="KW-0413">Isomerase</keyword>
<comment type="subunit">
    <text evidence="3">Homodimer.</text>
</comment>
<keyword evidence="3" id="KW-0312">Gluconeogenesis</keyword>
<dbReference type="AlphaFoldDB" id="A0A1G1VUA3"/>
<comment type="similarity">
    <text evidence="1 3">Belongs to the triosephosphate isomerase family.</text>
</comment>
<evidence type="ECO:0000256" key="2">
    <source>
        <dbReference type="ARBA" id="ARBA00023235"/>
    </source>
</evidence>
<organism evidence="4 5">
    <name type="scientific">Candidatus Chisholmbacteria bacterium RIFCSPHIGHO2_01_FULL_52_32</name>
    <dbReference type="NCBI Taxonomy" id="1797591"/>
    <lineage>
        <taxon>Bacteria</taxon>
        <taxon>Candidatus Chisholmiibacteriota</taxon>
    </lineage>
</organism>
<dbReference type="GO" id="GO:0005829">
    <property type="term" value="C:cytosol"/>
    <property type="evidence" value="ECO:0007669"/>
    <property type="project" value="TreeGrafter"/>
</dbReference>
<evidence type="ECO:0000256" key="3">
    <source>
        <dbReference type="RuleBase" id="RU363013"/>
    </source>
</evidence>
<dbReference type="SUPFAM" id="SSF51351">
    <property type="entry name" value="Triosephosphate isomerase (TIM)"/>
    <property type="match status" value="1"/>
</dbReference>
<evidence type="ECO:0000256" key="1">
    <source>
        <dbReference type="ARBA" id="ARBA00007422"/>
    </source>
</evidence>
<dbReference type="UniPathway" id="UPA00109">
    <property type="reaction ID" value="UER00189"/>
</dbReference>
<accession>A0A1G1VUA3</accession>
<name>A0A1G1VUA3_9BACT</name>
<dbReference type="PANTHER" id="PTHR21139:SF42">
    <property type="entry name" value="TRIOSEPHOSPHATE ISOMERASE"/>
    <property type="match status" value="1"/>
</dbReference>
<dbReference type="EMBL" id="MHCJ01000003">
    <property type="protein sequence ID" value="OGY18894.1"/>
    <property type="molecule type" value="Genomic_DNA"/>
</dbReference>
<dbReference type="GO" id="GO:0019563">
    <property type="term" value="P:glycerol catabolic process"/>
    <property type="evidence" value="ECO:0007669"/>
    <property type="project" value="TreeGrafter"/>
</dbReference>
<dbReference type="EC" id="5.3.1.1" evidence="3"/>
<protein>
    <recommendedName>
        <fullName evidence="3">Triosephosphate isomerase</fullName>
        <ecNumber evidence="3">5.3.1.1</ecNumber>
    </recommendedName>
</protein>
<gene>
    <name evidence="4" type="ORF">A2786_05390</name>
</gene>
<dbReference type="Proteomes" id="UP000179233">
    <property type="component" value="Unassembled WGS sequence"/>
</dbReference>
<evidence type="ECO:0000313" key="5">
    <source>
        <dbReference type="Proteomes" id="UP000179233"/>
    </source>
</evidence>
<dbReference type="GO" id="GO:0004807">
    <property type="term" value="F:triose-phosphate isomerase activity"/>
    <property type="evidence" value="ECO:0007669"/>
    <property type="project" value="UniProtKB-EC"/>
</dbReference>
<dbReference type="PANTHER" id="PTHR21139">
    <property type="entry name" value="TRIOSEPHOSPHATE ISOMERASE"/>
    <property type="match status" value="1"/>
</dbReference>
<keyword evidence="3" id="KW-0324">Glycolysis</keyword>
<dbReference type="PROSITE" id="PS51440">
    <property type="entry name" value="TIM_2"/>
    <property type="match status" value="1"/>
</dbReference>
<dbReference type="GO" id="GO:0006096">
    <property type="term" value="P:glycolytic process"/>
    <property type="evidence" value="ECO:0007669"/>
    <property type="project" value="UniProtKB-UniPathway"/>
</dbReference>
<sequence length="243" mass="26950">MVLAVMKYLIGNWKANKTEEEAQTWIKQVKRENLRIEEGLKVILCPPFIHLNLLRQEFPGLLLGCQDISPYADGAYTGEITARMVRGLTQYVIVGHSERRRYFHESAVVVAQKVLQALDNGLTPIVSVDRDNWRQQVIALDEEARKNSIFMYEPPEAISQQLGPIGKGTPAPLKEVKRMIASIRDETQAIAVIYGGSVKAANIGRFLDDPGIDGVLPGSASLNAPEWIRMVIAANRIASNNSS</sequence>
<dbReference type="CDD" id="cd00311">
    <property type="entry name" value="TIM"/>
    <property type="match status" value="1"/>
</dbReference>
<dbReference type="GO" id="GO:0046166">
    <property type="term" value="P:glyceraldehyde-3-phosphate biosynthetic process"/>
    <property type="evidence" value="ECO:0007669"/>
    <property type="project" value="TreeGrafter"/>
</dbReference>
<evidence type="ECO:0000313" key="4">
    <source>
        <dbReference type="EMBL" id="OGY18894.1"/>
    </source>
</evidence>
<dbReference type="Gene3D" id="3.20.20.70">
    <property type="entry name" value="Aldolase class I"/>
    <property type="match status" value="1"/>
</dbReference>
<comment type="caution">
    <text evidence="4">The sequence shown here is derived from an EMBL/GenBank/DDBJ whole genome shotgun (WGS) entry which is preliminary data.</text>
</comment>
<dbReference type="UniPathway" id="UPA00138"/>